<feature type="domain" description="HTH cro/C1-type" evidence="2">
    <location>
        <begin position="7"/>
        <end position="62"/>
    </location>
</feature>
<dbReference type="SMART" id="SM00530">
    <property type="entry name" value="HTH_XRE"/>
    <property type="match status" value="1"/>
</dbReference>
<organism evidence="3 4">
    <name type="scientific">Sphingopyxis soli</name>
    <dbReference type="NCBI Taxonomy" id="592051"/>
    <lineage>
        <taxon>Bacteria</taxon>
        <taxon>Pseudomonadati</taxon>
        <taxon>Pseudomonadota</taxon>
        <taxon>Alphaproteobacteria</taxon>
        <taxon>Sphingomonadales</taxon>
        <taxon>Sphingomonadaceae</taxon>
        <taxon>Sphingopyxis</taxon>
    </lineage>
</organism>
<keyword evidence="1" id="KW-0238">DNA-binding</keyword>
<dbReference type="PANTHER" id="PTHR46797:SF1">
    <property type="entry name" value="METHYLPHOSPHONATE SYNTHASE"/>
    <property type="match status" value="1"/>
</dbReference>
<gene>
    <name evidence="3" type="ORF">GCM10009115_01150</name>
</gene>
<dbReference type="SUPFAM" id="SSF47413">
    <property type="entry name" value="lambda repressor-like DNA-binding domains"/>
    <property type="match status" value="1"/>
</dbReference>
<name>A0ABN1LW41_9SPHN</name>
<evidence type="ECO:0000256" key="1">
    <source>
        <dbReference type="ARBA" id="ARBA00023125"/>
    </source>
</evidence>
<proteinExistence type="predicted"/>
<evidence type="ECO:0000313" key="4">
    <source>
        <dbReference type="Proteomes" id="UP001500738"/>
    </source>
</evidence>
<comment type="caution">
    <text evidence="3">The sequence shown here is derived from an EMBL/GenBank/DDBJ whole genome shotgun (WGS) entry which is preliminary data.</text>
</comment>
<dbReference type="Proteomes" id="UP001500738">
    <property type="component" value="Unassembled WGS sequence"/>
</dbReference>
<dbReference type="Pfam" id="PF01381">
    <property type="entry name" value="HTH_3"/>
    <property type="match status" value="1"/>
</dbReference>
<evidence type="ECO:0000313" key="3">
    <source>
        <dbReference type="EMBL" id="GAA0860860.1"/>
    </source>
</evidence>
<dbReference type="InterPro" id="IPR010982">
    <property type="entry name" value="Lambda_DNA-bd_dom_sf"/>
</dbReference>
<sequence length="105" mass="11753">MALANKIKELRIKNAMSLQDLATKVGASKAHIWDLETGRAKNPTIELLVKLSNTLGTSVAELIGESADSDGDEPEVLAMFRDLKELSENDRETIKIMMERLKRRE</sequence>
<dbReference type="CDD" id="cd00093">
    <property type="entry name" value="HTH_XRE"/>
    <property type="match status" value="1"/>
</dbReference>
<dbReference type="PANTHER" id="PTHR46797">
    <property type="entry name" value="HTH-TYPE TRANSCRIPTIONAL REGULATOR"/>
    <property type="match status" value="1"/>
</dbReference>
<evidence type="ECO:0000259" key="2">
    <source>
        <dbReference type="PROSITE" id="PS50943"/>
    </source>
</evidence>
<keyword evidence="4" id="KW-1185">Reference proteome</keyword>
<protein>
    <recommendedName>
        <fullName evidence="2">HTH cro/C1-type domain-containing protein</fullName>
    </recommendedName>
</protein>
<accession>A0ABN1LW41</accession>
<dbReference type="Gene3D" id="1.10.260.40">
    <property type="entry name" value="lambda repressor-like DNA-binding domains"/>
    <property type="match status" value="1"/>
</dbReference>
<dbReference type="InterPro" id="IPR001387">
    <property type="entry name" value="Cro/C1-type_HTH"/>
</dbReference>
<dbReference type="RefSeq" id="WP_215353522.1">
    <property type="nucleotide sequence ID" value="NZ_BAAAFE010000001.1"/>
</dbReference>
<dbReference type="InterPro" id="IPR050807">
    <property type="entry name" value="TransReg_Diox_bact_type"/>
</dbReference>
<dbReference type="EMBL" id="BAAAFE010000001">
    <property type="protein sequence ID" value="GAA0860860.1"/>
    <property type="molecule type" value="Genomic_DNA"/>
</dbReference>
<dbReference type="PROSITE" id="PS50943">
    <property type="entry name" value="HTH_CROC1"/>
    <property type="match status" value="1"/>
</dbReference>
<reference evidence="3 4" key="1">
    <citation type="journal article" date="2019" name="Int. J. Syst. Evol. Microbiol.">
        <title>The Global Catalogue of Microorganisms (GCM) 10K type strain sequencing project: providing services to taxonomists for standard genome sequencing and annotation.</title>
        <authorList>
            <consortium name="The Broad Institute Genomics Platform"/>
            <consortium name="The Broad Institute Genome Sequencing Center for Infectious Disease"/>
            <person name="Wu L."/>
            <person name="Ma J."/>
        </authorList>
    </citation>
    <scope>NUCLEOTIDE SEQUENCE [LARGE SCALE GENOMIC DNA]</scope>
    <source>
        <strain evidence="3 4">JCM 15910</strain>
    </source>
</reference>